<reference evidence="3" key="2">
    <citation type="journal article" date="2008" name="Nucleic Acids Res.">
        <title>The rice annotation project database (RAP-DB): 2008 update.</title>
        <authorList>
            <consortium name="The rice annotation project (RAP)"/>
        </authorList>
    </citation>
    <scope>GENOME REANNOTATION</scope>
    <source>
        <strain evidence="3">cv. Nipponbare</strain>
    </source>
</reference>
<proteinExistence type="predicted"/>
<accession>Q6YS92</accession>
<organism evidence="2 3">
    <name type="scientific">Oryza sativa subsp. japonica</name>
    <name type="common">Rice</name>
    <dbReference type="NCBI Taxonomy" id="39947"/>
    <lineage>
        <taxon>Eukaryota</taxon>
        <taxon>Viridiplantae</taxon>
        <taxon>Streptophyta</taxon>
        <taxon>Embryophyta</taxon>
        <taxon>Tracheophyta</taxon>
        <taxon>Spermatophyta</taxon>
        <taxon>Magnoliopsida</taxon>
        <taxon>Liliopsida</taxon>
        <taxon>Poales</taxon>
        <taxon>Poaceae</taxon>
        <taxon>BOP clade</taxon>
        <taxon>Oryzoideae</taxon>
        <taxon>Oryzeae</taxon>
        <taxon>Oryzinae</taxon>
        <taxon>Oryza</taxon>
        <taxon>Oryza sativa</taxon>
    </lineage>
</organism>
<dbReference type="Proteomes" id="UP000000763">
    <property type="component" value="Chromosome 7"/>
</dbReference>
<dbReference type="EMBL" id="AP006465">
    <property type="protein sequence ID" value="BAC84881.1"/>
    <property type="molecule type" value="Genomic_DNA"/>
</dbReference>
<feature type="compositionally biased region" description="Basic and acidic residues" evidence="1">
    <location>
        <begin position="30"/>
        <end position="39"/>
    </location>
</feature>
<name>Q6YS92_ORYSJ</name>
<feature type="region of interest" description="Disordered" evidence="1">
    <location>
        <begin position="25"/>
        <end position="101"/>
    </location>
</feature>
<sequence>MAARPCWAAAGIGAASMRVRDGYRAAARAKGGEGERGRGTEGGTTKPGRAQARTADGPLRSRAGEGEEDGRPESRVTRPRTHRSPRCSAVDSDGESRGRATMARWSRSLKWEGLRWGGELGFGLYRGGEVGLGGNRPRRSRSGRWRSSVVTGAAEEAMVAGREKAKRGRGKGALLLAVFGRAEGGESAWEREALPPRLGHMRAAAAEWARAAARRRRARADGNRGRSATMAGARTGTSEGGGGLNRRGASGKRRERERENRVRKRGREESERSLSSAAHTRRTYEGRRGNG</sequence>
<dbReference type="AlphaFoldDB" id="Q6YS92"/>
<reference evidence="3" key="1">
    <citation type="journal article" date="2005" name="Nature">
        <title>The map-based sequence of the rice genome.</title>
        <authorList>
            <consortium name="International rice genome sequencing project (IRGSP)"/>
            <person name="Matsumoto T."/>
            <person name="Wu J."/>
            <person name="Kanamori H."/>
            <person name="Katayose Y."/>
            <person name="Fujisawa M."/>
            <person name="Namiki N."/>
            <person name="Mizuno H."/>
            <person name="Yamamoto K."/>
            <person name="Antonio B.A."/>
            <person name="Baba T."/>
            <person name="Sakata K."/>
            <person name="Nagamura Y."/>
            <person name="Aoki H."/>
            <person name="Arikawa K."/>
            <person name="Arita K."/>
            <person name="Bito T."/>
            <person name="Chiden Y."/>
            <person name="Fujitsuka N."/>
            <person name="Fukunaka R."/>
            <person name="Hamada M."/>
            <person name="Harada C."/>
            <person name="Hayashi A."/>
            <person name="Hijishita S."/>
            <person name="Honda M."/>
            <person name="Hosokawa S."/>
            <person name="Ichikawa Y."/>
            <person name="Idonuma A."/>
            <person name="Iijima M."/>
            <person name="Ikeda M."/>
            <person name="Ikeno M."/>
            <person name="Ito K."/>
            <person name="Ito S."/>
            <person name="Ito T."/>
            <person name="Ito Y."/>
            <person name="Ito Y."/>
            <person name="Iwabuchi A."/>
            <person name="Kamiya K."/>
            <person name="Karasawa W."/>
            <person name="Kurita K."/>
            <person name="Katagiri S."/>
            <person name="Kikuta A."/>
            <person name="Kobayashi H."/>
            <person name="Kobayashi N."/>
            <person name="Machita K."/>
            <person name="Maehara T."/>
            <person name="Masukawa M."/>
            <person name="Mizubayashi T."/>
            <person name="Mukai Y."/>
            <person name="Nagasaki H."/>
            <person name="Nagata Y."/>
            <person name="Naito S."/>
            <person name="Nakashima M."/>
            <person name="Nakama Y."/>
            <person name="Nakamichi Y."/>
            <person name="Nakamura M."/>
            <person name="Meguro A."/>
            <person name="Negishi M."/>
            <person name="Ohta I."/>
            <person name="Ohta T."/>
            <person name="Okamoto M."/>
            <person name="Ono N."/>
            <person name="Saji S."/>
            <person name="Sakaguchi M."/>
            <person name="Sakai K."/>
            <person name="Shibata M."/>
            <person name="Shimokawa T."/>
            <person name="Song J."/>
            <person name="Takazaki Y."/>
            <person name="Terasawa K."/>
            <person name="Tsugane M."/>
            <person name="Tsuji K."/>
            <person name="Ueda S."/>
            <person name="Waki K."/>
            <person name="Yamagata H."/>
            <person name="Yamamoto M."/>
            <person name="Yamamoto S."/>
            <person name="Yamane H."/>
            <person name="Yoshiki S."/>
            <person name="Yoshihara R."/>
            <person name="Yukawa K."/>
            <person name="Zhong H."/>
            <person name="Yano M."/>
            <person name="Yuan Q."/>
            <person name="Ouyang S."/>
            <person name="Liu J."/>
            <person name="Jones K.M."/>
            <person name="Gansberger K."/>
            <person name="Moffat K."/>
            <person name="Hill J."/>
            <person name="Bera J."/>
            <person name="Fadrosh D."/>
            <person name="Jin S."/>
            <person name="Johri S."/>
            <person name="Kim M."/>
            <person name="Overton L."/>
            <person name="Reardon M."/>
            <person name="Tsitrin T."/>
            <person name="Vuong H."/>
            <person name="Weaver B."/>
            <person name="Ciecko A."/>
            <person name="Tallon L."/>
            <person name="Jackson J."/>
            <person name="Pai G."/>
            <person name="Aken S.V."/>
            <person name="Utterback T."/>
            <person name="Reidmuller S."/>
            <person name="Feldblyum T."/>
            <person name="Hsiao J."/>
            <person name="Zismann V."/>
            <person name="Iobst S."/>
            <person name="de Vazeille A.R."/>
            <person name="Buell C.R."/>
            <person name="Ying K."/>
            <person name="Li Y."/>
            <person name="Lu T."/>
            <person name="Huang Y."/>
            <person name="Zhao Q."/>
            <person name="Feng Q."/>
            <person name="Zhang L."/>
            <person name="Zhu J."/>
            <person name="Weng Q."/>
            <person name="Mu J."/>
            <person name="Lu Y."/>
            <person name="Fan D."/>
            <person name="Liu Y."/>
            <person name="Guan J."/>
            <person name="Zhang Y."/>
            <person name="Yu S."/>
            <person name="Liu X."/>
            <person name="Zhang Y."/>
            <person name="Hong G."/>
            <person name="Han B."/>
            <person name="Choisne N."/>
            <person name="Demange N."/>
            <person name="Orjeda G."/>
            <person name="Samain S."/>
            <person name="Cattolico L."/>
            <person name="Pelletier E."/>
            <person name="Couloux A."/>
            <person name="Segurens B."/>
            <person name="Wincker P."/>
            <person name="D'Hont A."/>
            <person name="Scarpelli C."/>
            <person name="Weissenbach J."/>
            <person name="Salanoubat M."/>
            <person name="Quetier F."/>
            <person name="Yu Y."/>
            <person name="Kim H.R."/>
            <person name="Rambo T."/>
            <person name="Currie J."/>
            <person name="Collura K."/>
            <person name="Luo M."/>
            <person name="Yang T."/>
            <person name="Ammiraju J.S.S."/>
            <person name="Engler F."/>
            <person name="Soderlund C."/>
            <person name="Wing R.A."/>
            <person name="Palmer L.E."/>
            <person name="de la Bastide M."/>
            <person name="Spiegel L."/>
            <person name="Nascimento L."/>
            <person name="Zutavern T."/>
            <person name="O'Shaughnessy A."/>
            <person name="Dike S."/>
            <person name="Dedhia N."/>
            <person name="Preston R."/>
            <person name="Balija V."/>
            <person name="McCombie W.R."/>
            <person name="Chow T."/>
            <person name="Chen H."/>
            <person name="Chung M."/>
            <person name="Chen C."/>
            <person name="Shaw J."/>
            <person name="Wu H."/>
            <person name="Hsiao K."/>
            <person name="Chao Y."/>
            <person name="Chu M."/>
            <person name="Cheng C."/>
            <person name="Hour A."/>
            <person name="Lee P."/>
            <person name="Lin S."/>
            <person name="Lin Y."/>
            <person name="Liou J."/>
            <person name="Liu S."/>
            <person name="Hsing Y."/>
            <person name="Raghuvanshi S."/>
            <person name="Mohanty A."/>
            <person name="Bharti A.K."/>
            <person name="Gaur A."/>
            <person name="Gupta V."/>
            <person name="Kumar D."/>
            <person name="Ravi V."/>
            <person name="Vij S."/>
            <person name="Kapur A."/>
            <person name="Khurana P."/>
            <person name="Khurana P."/>
            <person name="Khurana J.P."/>
            <person name="Tyagi A.K."/>
            <person name="Gaikwad K."/>
            <person name="Singh A."/>
            <person name="Dalal V."/>
            <person name="Srivastava S."/>
            <person name="Dixit A."/>
            <person name="Pal A.K."/>
            <person name="Ghazi I.A."/>
            <person name="Yadav M."/>
            <person name="Pandit A."/>
            <person name="Bhargava A."/>
            <person name="Sureshbabu K."/>
            <person name="Batra K."/>
            <person name="Sharma T.R."/>
            <person name="Mohapatra T."/>
            <person name="Singh N.K."/>
            <person name="Messing J."/>
            <person name="Nelson A.B."/>
            <person name="Fuks G."/>
            <person name="Kavchok S."/>
            <person name="Keizer G."/>
            <person name="Linton E."/>
            <person name="Llaca V."/>
            <person name="Song R."/>
            <person name="Tanyolac B."/>
            <person name="Young S."/>
            <person name="Ho-Il K."/>
            <person name="Hahn J.H."/>
            <person name="Sangsakoo G."/>
            <person name="Vanavichit A."/>
            <person name="de Mattos Luiz.A.T."/>
            <person name="Zimmer P.D."/>
            <person name="Malone G."/>
            <person name="Dellagostin O."/>
            <person name="de Oliveira A.C."/>
            <person name="Bevan M."/>
            <person name="Bancroft I."/>
            <person name="Minx P."/>
            <person name="Cordum H."/>
            <person name="Wilson R."/>
            <person name="Cheng Z."/>
            <person name="Jin W."/>
            <person name="Jiang J."/>
            <person name="Leong S.A."/>
            <person name="Iwama H."/>
            <person name="Gojobori T."/>
            <person name="Itoh T."/>
            <person name="Niimura Y."/>
            <person name="Fujii Y."/>
            <person name="Habara T."/>
            <person name="Sakai H."/>
            <person name="Sato Y."/>
            <person name="Wilson G."/>
            <person name="Kumar K."/>
            <person name="McCouch S."/>
            <person name="Juretic N."/>
            <person name="Hoen D."/>
            <person name="Wright S."/>
            <person name="Bruskiewich R."/>
            <person name="Bureau T."/>
            <person name="Miyao A."/>
            <person name="Hirochika H."/>
            <person name="Nishikawa T."/>
            <person name="Kadowaki K."/>
            <person name="Sugiura M."/>
            <person name="Burr B."/>
            <person name="Sasaki T."/>
        </authorList>
    </citation>
    <scope>NUCLEOTIDE SEQUENCE [LARGE SCALE GENOMIC DNA]</scope>
    <source>
        <strain evidence="3">cv. Nipponbare</strain>
    </source>
</reference>
<evidence type="ECO:0000256" key="1">
    <source>
        <dbReference type="SAM" id="MobiDB-lite"/>
    </source>
</evidence>
<feature type="region of interest" description="Disordered" evidence="1">
    <location>
        <begin position="203"/>
        <end position="291"/>
    </location>
</feature>
<evidence type="ECO:0000313" key="3">
    <source>
        <dbReference type="Proteomes" id="UP000000763"/>
    </source>
</evidence>
<feature type="compositionally biased region" description="Basic and acidic residues" evidence="1">
    <location>
        <begin position="282"/>
        <end position="291"/>
    </location>
</feature>
<evidence type="ECO:0000313" key="2">
    <source>
        <dbReference type="EMBL" id="BAC84881.1"/>
    </source>
</evidence>
<gene>
    <name evidence="2" type="primary">B1059D01.26</name>
</gene>
<protein>
    <submittedName>
        <fullName evidence="2">Uncharacterized protein</fullName>
    </submittedName>
</protein>
<feature type="compositionally biased region" description="Basic and acidic residues" evidence="1">
    <location>
        <begin position="252"/>
        <end position="272"/>
    </location>
</feature>
<feature type="compositionally biased region" description="Basic and acidic residues" evidence="1">
    <location>
        <begin position="62"/>
        <end position="76"/>
    </location>
</feature>